<dbReference type="AlphaFoldDB" id="A0A8J6KB76"/>
<dbReference type="SUPFAM" id="SSF49854">
    <property type="entry name" value="Spermadhesin, CUB domain"/>
    <property type="match status" value="1"/>
</dbReference>
<gene>
    <name evidence="7" type="ORF">GDO78_007412</name>
</gene>
<dbReference type="InterPro" id="IPR035914">
    <property type="entry name" value="Sperma_CUB_dom_sf"/>
</dbReference>
<feature type="region of interest" description="Disordered" evidence="3">
    <location>
        <begin position="525"/>
        <end position="553"/>
    </location>
</feature>
<evidence type="ECO:0000256" key="4">
    <source>
        <dbReference type="SAM" id="Phobius"/>
    </source>
</evidence>
<keyword evidence="4" id="KW-0812">Transmembrane</keyword>
<reference evidence="7" key="1">
    <citation type="thesis" date="2020" institute="ProQuest LLC" country="789 East Eisenhower Parkway, Ann Arbor, MI, USA">
        <title>Comparative Genomics and Chromosome Evolution.</title>
        <authorList>
            <person name="Mudd A.B."/>
        </authorList>
    </citation>
    <scope>NUCLEOTIDE SEQUENCE</scope>
    <source>
        <strain evidence="7">HN-11 Male</strain>
        <tissue evidence="7">Kidney and liver</tissue>
    </source>
</reference>
<sequence>MGNPPVAWIFLTSLLLRLTEPGECKVYSDCGAVLNPSGRDLILSPGFPNKYLPGSHCLWQILIPAGSTVVLETLDFDVFDSSNNDESTTTYSFSEFSSHSEYKNDRKDTYTAGDLSNDLEIGLTAEKVSYQNETSNQVSTETWSRSDRGNKLMTEVQDLAMDQNLISEMSSTLSATTGKYEIPSEEFNRPMRLLAAVTNGMATVPSEQVSEGAPSVSIGTDPFTTPPAVLEMCPLDVLYITDLVTYSARFCGSISPINKSLTFGSPVEMIEVILELITTTNRGRGFAILFSYHNQSLVTTMGVQERRGREGVVLLAVIAATITFALVLLLVLCLTCRQKICHKREHSDSQITTQVNGMQNTALEVNELQLVVSDEDLQSRELENASQVEGVADVSQQSQQDDPSSCTIAVTDSNSDEVFVISPGDHTNYITLNSSHLQVGNLKRSVTSPASVSDWLTSDYTSVDLTVEDKANECEEVDAARQRAWSVRNFNSLLPQLQMKWRSRTSSGSFTKLVDNSCTAPVKTLSPKIPRRAGSAAQIGENPNRLYSESSDSNASYPLTHSAHLHRNLPSGNLKRTRPCFALLNDSSEQTSAFAKENHSLCQKPTTEYPSSLKITATNGVRARELSMDFEKPNTVFVICEEADDQQPLVFDDQLSSPTECQSHTSDLGCKANNCSFVSKRSCTPLSPWMKSSDVSIYQCIQNTDSLGPSGSLNPHCTATVGRSNSAGSTDFQSAQVGLVTE</sequence>
<dbReference type="Proteomes" id="UP000770717">
    <property type="component" value="Unassembled WGS sequence"/>
</dbReference>
<evidence type="ECO:0000256" key="1">
    <source>
        <dbReference type="ARBA" id="ARBA00023157"/>
    </source>
</evidence>
<comment type="caution">
    <text evidence="7">The sequence shown here is derived from an EMBL/GenBank/DDBJ whole genome shotgun (WGS) entry which is preliminary data.</text>
</comment>
<evidence type="ECO:0000259" key="6">
    <source>
        <dbReference type="PROSITE" id="PS01180"/>
    </source>
</evidence>
<feature type="disulfide bond" evidence="2">
    <location>
        <begin position="30"/>
        <end position="57"/>
    </location>
</feature>
<dbReference type="OrthoDB" id="8951018at2759"/>
<feature type="signal peptide" evidence="5">
    <location>
        <begin position="1"/>
        <end position="21"/>
    </location>
</feature>
<protein>
    <recommendedName>
        <fullName evidence="6">CUB domain-containing protein</fullName>
    </recommendedName>
</protein>
<evidence type="ECO:0000313" key="7">
    <source>
        <dbReference type="EMBL" id="KAG9487548.1"/>
    </source>
</evidence>
<feature type="transmembrane region" description="Helical" evidence="4">
    <location>
        <begin position="312"/>
        <end position="334"/>
    </location>
</feature>
<dbReference type="CDD" id="cd00041">
    <property type="entry name" value="CUB"/>
    <property type="match status" value="1"/>
</dbReference>
<evidence type="ECO:0000256" key="3">
    <source>
        <dbReference type="SAM" id="MobiDB-lite"/>
    </source>
</evidence>
<feature type="chain" id="PRO_5035241251" description="CUB domain-containing protein" evidence="5">
    <location>
        <begin position="22"/>
        <end position="742"/>
    </location>
</feature>
<dbReference type="PROSITE" id="PS01180">
    <property type="entry name" value="CUB"/>
    <property type="match status" value="1"/>
</dbReference>
<feature type="compositionally biased region" description="Low complexity" evidence="3">
    <location>
        <begin position="395"/>
        <end position="405"/>
    </location>
</feature>
<keyword evidence="8" id="KW-1185">Reference proteome</keyword>
<comment type="caution">
    <text evidence="2">Lacks conserved residue(s) required for the propagation of feature annotation.</text>
</comment>
<evidence type="ECO:0000256" key="2">
    <source>
        <dbReference type="PROSITE-ProRule" id="PRU00059"/>
    </source>
</evidence>
<keyword evidence="5" id="KW-0732">Signal</keyword>
<accession>A0A8J6KB76</accession>
<keyword evidence="4" id="KW-1133">Transmembrane helix</keyword>
<dbReference type="EMBL" id="WNTK01000003">
    <property type="protein sequence ID" value="KAG9487548.1"/>
    <property type="molecule type" value="Genomic_DNA"/>
</dbReference>
<organism evidence="7 8">
    <name type="scientific">Eleutherodactylus coqui</name>
    <name type="common">Puerto Rican coqui</name>
    <dbReference type="NCBI Taxonomy" id="57060"/>
    <lineage>
        <taxon>Eukaryota</taxon>
        <taxon>Metazoa</taxon>
        <taxon>Chordata</taxon>
        <taxon>Craniata</taxon>
        <taxon>Vertebrata</taxon>
        <taxon>Euteleostomi</taxon>
        <taxon>Amphibia</taxon>
        <taxon>Batrachia</taxon>
        <taxon>Anura</taxon>
        <taxon>Neobatrachia</taxon>
        <taxon>Hyloidea</taxon>
        <taxon>Eleutherodactylidae</taxon>
        <taxon>Eleutherodactylinae</taxon>
        <taxon>Eleutherodactylus</taxon>
        <taxon>Eleutherodactylus</taxon>
    </lineage>
</organism>
<feature type="region of interest" description="Disordered" evidence="3">
    <location>
        <begin position="382"/>
        <end position="406"/>
    </location>
</feature>
<evidence type="ECO:0000313" key="8">
    <source>
        <dbReference type="Proteomes" id="UP000770717"/>
    </source>
</evidence>
<dbReference type="InterPro" id="IPR000859">
    <property type="entry name" value="CUB_dom"/>
</dbReference>
<keyword evidence="1 2" id="KW-1015">Disulfide bond</keyword>
<dbReference type="Pfam" id="PF00431">
    <property type="entry name" value="CUB"/>
    <property type="match status" value="1"/>
</dbReference>
<dbReference type="SMART" id="SM00042">
    <property type="entry name" value="CUB"/>
    <property type="match status" value="1"/>
</dbReference>
<name>A0A8J6KB76_ELECQ</name>
<dbReference type="Gene3D" id="2.60.120.290">
    <property type="entry name" value="Spermadhesin, CUB domain"/>
    <property type="match status" value="1"/>
</dbReference>
<keyword evidence="4" id="KW-0472">Membrane</keyword>
<proteinExistence type="predicted"/>
<evidence type="ECO:0000256" key="5">
    <source>
        <dbReference type="SAM" id="SignalP"/>
    </source>
</evidence>
<feature type="domain" description="CUB" evidence="6">
    <location>
        <begin position="30"/>
        <end position="95"/>
    </location>
</feature>